<feature type="transmembrane region" description="Helical" evidence="1">
    <location>
        <begin position="66"/>
        <end position="91"/>
    </location>
</feature>
<gene>
    <name evidence="2" type="ORF">NY40_0207</name>
</gene>
<dbReference type="AlphaFoldDB" id="A0A060PRM7"/>
<proteinExistence type="predicted"/>
<feature type="transmembrane region" description="Helical" evidence="1">
    <location>
        <begin position="28"/>
        <end position="46"/>
    </location>
</feature>
<protein>
    <submittedName>
        <fullName evidence="2">Uncharacterized protein</fullName>
    </submittedName>
</protein>
<keyword evidence="1" id="KW-0812">Transmembrane</keyword>
<evidence type="ECO:0000313" key="2">
    <source>
        <dbReference type="EMBL" id="BAO97230.1"/>
    </source>
</evidence>
<dbReference type="HOGENOM" id="CLU_1658396_0_0_7"/>
<dbReference type="RefSeq" id="WP_041049763.1">
    <property type="nucleotide sequence ID" value="NZ_AP014523.1"/>
</dbReference>
<name>A0A060PRM7_HELPX</name>
<accession>A0A060PRM7</accession>
<dbReference type="Proteomes" id="UP000031662">
    <property type="component" value="Chromosome"/>
</dbReference>
<feature type="transmembrane region" description="Helical" evidence="1">
    <location>
        <begin position="122"/>
        <end position="139"/>
    </location>
</feature>
<evidence type="ECO:0000313" key="3">
    <source>
        <dbReference type="Proteomes" id="UP000031662"/>
    </source>
</evidence>
<reference evidence="2 3" key="1">
    <citation type="submission" date="2013-11" db="EMBL/GenBank/DDBJ databases">
        <title>Estimation of Helicobacter pylori bacteriophage ecology using H. pylori isolates.</title>
        <authorList>
            <person name="Uchiyama J."/>
            <person name="Takemura-Uchiyama I."/>
            <person name="Ujihara T."/>
            <person name="Matsuzaki S."/>
        </authorList>
    </citation>
    <scope>NUCLEOTIDE SEQUENCE [LARGE SCALE GENOMIC DNA]</scope>
    <source>
        <strain evidence="2 3">NY40</strain>
    </source>
</reference>
<evidence type="ECO:0000256" key="1">
    <source>
        <dbReference type="SAM" id="Phobius"/>
    </source>
</evidence>
<sequence length="159" mass="18820">MRSPNLEKEETEIIETLLMREKMRLCPLYWCILAFLTDGLLVAFLWSDLLRACDFLHSLYWLANPIYHGVFVAMGFIILYGIYEIFFVCLCKMSLAKLVFRIKIIDIYLADCPSRAILLKRLGLKIVVFLCPFLWFVVFKNPYHRAWHEEKSKSLLVLF</sequence>
<keyword evidence="1" id="KW-0472">Membrane</keyword>
<keyword evidence="1" id="KW-1133">Transmembrane helix</keyword>
<dbReference type="EMBL" id="AP014523">
    <property type="protein sequence ID" value="BAO97230.1"/>
    <property type="molecule type" value="Genomic_DNA"/>
</dbReference>
<organism evidence="2 3">
    <name type="scientific">Helicobacter pylori NY40</name>
    <dbReference type="NCBI Taxonomy" id="1426844"/>
    <lineage>
        <taxon>Bacteria</taxon>
        <taxon>Pseudomonadati</taxon>
        <taxon>Campylobacterota</taxon>
        <taxon>Epsilonproteobacteria</taxon>
        <taxon>Campylobacterales</taxon>
        <taxon>Helicobacteraceae</taxon>
        <taxon>Helicobacter</taxon>
    </lineage>
</organism>